<dbReference type="Proteomes" id="UP000032142">
    <property type="component" value="Unassembled WGS sequence"/>
</dbReference>
<reference evidence="2" key="1">
    <citation type="submission" date="2014-09" db="EMBL/GenBank/DDBJ databases">
        <authorList>
            <person name="Mudge J."/>
            <person name="Ramaraj T."/>
            <person name="Lindquist I.E."/>
            <person name="Bharti A.K."/>
            <person name="Sundararajan A."/>
            <person name="Cameron C.T."/>
            <person name="Woodward J.E."/>
            <person name="May G.D."/>
            <person name="Brubaker C."/>
            <person name="Broadhvest J."/>
            <person name="Wilkins T.A."/>
        </authorList>
    </citation>
    <scope>NUCLEOTIDE SEQUENCE</scope>
    <source>
        <strain evidence="2">cv. AKA8401</strain>
    </source>
</reference>
<keyword evidence="2" id="KW-1185">Reference proteome</keyword>
<protein>
    <submittedName>
        <fullName evidence="1">Enolase</fullName>
    </submittedName>
</protein>
<dbReference type="AlphaFoldDB" id="A0A0B0PLL5"/>
<name>A0A0B0PLL5_GOSAR</name>
<sequence length="66" mass="7189">MSGTWHRPRHCRQVNIENQGTLEASITLSPEAFGIASLNDGASKGGEKAWQIALFLSMQADTWACV</sequence>
<evidence type="ECO:0000313" key="1">
    <source>
        <dbReference type="EMBL" id="KHG25309.1"/>
    </source>
</evidence>
<gene>
    <name evidence="1" type="ORF">F383_32715</name>
</gene>
<proteinExistence type="predicted"/>
<accession>A0A0B0PLL5</accession>
<organism evidence="1 2">
    <name type="scientific">Gossypium arboreum</name>
    <name type="common">Tree cotton</name>
    <name type="synonym">Gossypium nanking</name>
    <dbReference type="NCBI Taxonomy" id="29729"/>
    <lineage>
        <taxon>Eukaryota</taxon>
        <taxon>Viridiplantae</taxon>
        <taxon>Streptophyta</taxon>
        <taxon>Embryophyta</taxon>
        <taxon>Tracheophyta</taxon>
        <taxon>Spermatophyta</taxon>
        <taxon>Magnoliopsida</taxon>
        <taxon>eudicotyledons</taxon>
        <taxon>Gunneridae</taxon>
        <taxon>Pentapetalae</taxon>
        <taxon>rosids</taxon>
        <taxon>malvids</taxon>
        <taxon>Malvales</taxon>
        <taxon>Malvaceae</taxon>
        <taxon>Malvoideae</taxon>
        <taxon>Gossypium</taxon>
    </lineage>
</organism>
<dbReference type="EMBL" id="KN431964">
    <property type="protein sequence ID" value="KHG25309.1"/>
    <property type="molecule type" value="Genomic_DNA"/>
</dbReference>
<evidence type="ECO:0000313" key="2">
    <source>
        <dbReference type="Proteomes" id="UP000032142"/>
    </source>
</evidence>